<accession>A0ABZ3C9R1</accession>
<protein>
    <submittedName>
        <fullName evidence="2">MaoC family dehydratase N-terminal domain-containing protein</fullName>
    </submittedName>
</protein>
<reference evidence="2 3" key="1">
    <citation type="journal article" date="2023" name="Environ Microbiome">
        <title>A coral-associated actinobacterium mitigates coral bleaching under heat stress.</title>
        <authorList>
            <person name="Li J."/>
            <person name="Zou Y."/>
            <person name="Li Q."/>
            <person name="Zhang J."/>
            <person name="Bourne D.G."/>
            <person name="Lyu Y."/>
            <person name="Liu C."/>
            <person name="Zhang S."/>
        </authorList>
    </citation>
    <scope>NUCLEOTIDE SEQUENCE [LARGE SCALE GENOMIC DNA]</scope>
    <source>
        <strain evidence="2 3">SCSIO 13291</strain>
    </source>
</reference>
<organism evidence="2 3">
    <name type="scientific">Propioniciclava soli</name>
    <dbReference type="NCBI Taxonomy" id="2775081"/>
    <lineage>
        <taxon>Bacteria</taxon>
        <taxon>Bacillati</taxon>
        <taxon>Actinomycetota</taxon>
        <taxon>Actinomycetes</taxon>
        <taxon>Propionibacteriales</taxon>
        <taxon>Propionibacteriaceae</taxon>
        <taxon>Propioniciclava</taxon>
    </lineage>
</organism>
<dbReference type="Gene3D" id="3.10.129.10">
    <property type="entry name" value="Hotdog Thioesterase"/>
    <property type="match status" value="1"/>
</dbReference>
<proteinExistence type="predicted"/>
<evidence type="ECO:0000313" key="3">
    <source>
        <dbReference type="Proteomes" id="UP001434337"/>
    </source>
</evidence>
<feature type="domain" description="FAS1-like dehydratase" evidence="1">
    <location>
        <begin position="6"/>
        <end position="127"/>
    </location>
</feature>
<dbReference type="RefSeq" id="WP_342373131.1">
    <property type="nucleotide sequence ID" value="NZ_CP115965.1"/>
</dbReference>
<dbReference type="PIRSF" id="PIRSF018072">
    <property type="entry name" value="UCP018072"/>
    <property type="match status" value="1"/>
</dbReference>
<dbReference type="Pfam" id="PF13452">
    <property type="entry name" value="FAS1_DH_region"/>
    <property type="match status" value="1"/>
</dbReference>
<dbReference type="SUPFAM" id="SSF54637">
    <property type="entry name" value="Thioesterase/thiol ester dehydrase-isomerase"/>
    <property type="match status" value="1"/>
</dbReference>
<sequence>MRISEAHVGRTYPPSEPYLVSREKIAEFAAAIGGDDAAYTGPDAVAPPTFAAVLAARAWQSMFADPELDVALHRTIHGDQRFTWTRPLRAGDEVVATLGIQSVRMRGRSAIIGVGVELAVDGEVVCTSTSTLFQTWPEEASA</sequence>
<gene>
    <name evidence="2" type="ORF">PCC79_04445</name>
</gene>
<evidence type="ECO:0000313" key="2">
    <source>
        <dbReference type="EMBL" id="WZW99453.1"/>
    </source>
</evidence>
<name>A0ABZ3C9R1_9ACTN</name>
<dbReference type="InterPro" id="IPR016709">
    <property type="entry name" value="HadA-like"/>
</dbReference>
<dbReference type="InterPro" id="IPR039569">
    <property type="entry name" value="FAS1-like_DH_region"/>
</dbReference>
<evidence type="ECO:0000259" key="1">
    <source>
        <dbReference type="Pfam" id="PF13452"/>
    </source>
</evidence>
<dbReference type="CDD" id="cd03441">
    <property type="entry name" value="R_hydratase_like"/>
    <property type="match status" value="1"/>
</dbReference>
<dbReference type="InterPro" id="IPR029069">
    <property type="entry name" value="HotDog_dom_sf"/>
</dbReference>
<dbReference type="EMBL" id="CP115965">
    <property type="protein sequence ID" value="WZW99453.1"/>
    <property type="molecule type" value="Genomic_DNA"/>
</dbReference>
<dbReference type="Proteomes" id="UP001434337">
    <property type="component" value="Chromosome"/>
</dbReference>
<keyword evidence="3" id="KW-1185">Reference proteome</keyword>